<organism evidence="2 3">
    <name type="scientific">Pedobacter cryoconitis</name>
    <dbReference type="NCBI Taxonomy" id="188932"/>
    <lineage>
        <taxon>Bacteria</taxon>
        <taxon>Pseudomonadati</taxon>
        <taxon>Bacteroidota</taxon>
        <taxon>Sphingobacteriia</taxon>
        <taxon>Sphingobacteriales</taxon>
        <taxon>Sphingobacteriaceae</taxon>
        <taxon>Pedobacter</taxon>
    </lineage>
</organism>
<keyword evidence="3" id="KW-1185">Reference proteome</keyword>
<dbReference type="PATRIC" id="fig|188932.3.peg.1845"/>
<sequence length="338" mass="39048">MAISTFVGTCDFCETKNVALVKCEELEADFDELFALYTTSNKPSRSLENGQTYRLHEHMSAYWNKLFDLQVLKSKEIKLLLNQIGQKGIFFSEEYLEKPVEFLALVSDDDPTTDFGIRWESFSKEIKEKNRFFLSEKIDTDELQSIFERLAITYPVGQEFYRARISDELLHVEELGKPPQKSATPGRANPVGIPYLYVSDTAKTTLYETRVALHEGISIGKFVLTEPISLVSLKNIADFGPFEVMDRGFSLEEFIKFRPYLQRLESELSRPVRKQDVHLDYLPTQFLCEFIKSLGFHAVEYRSAMNFGGFNLAIFDDTRLNCIEATHHIVKSLEYDWD</sequence>
<dbReference type="Proteomes" id="UP000071561">
    <property type="component" value="Chromosome"/>
</dbReference>
<evidence type="ECO:0000313" key="3">
    <source>
        <dbReference type="Proteomes" id="UP000071561"/>
    </source>
</evidence>
<accession>A0A127VBE8</accession>
<dbReference type="Pfam" id="PF08808">
    <property type="entry name" value="RES"/>
    <property type="match status" value="1"/>
</dbReference>
<dbReference type="KEGG" id="pcm:AY601_1774"/>
<dbReference type="EMBL" id="CP014504">
    <property type="protein sequence ID" value="AMP98686.1"/>
    <property type="molecule type" value="Genomic_DNA"/>
</dbReference>
<protein>
    <recommendedName>
        <fullName evidence="1">RES domain-containing protein</fullName>
    </recommendedName>
</protein>
<evidence type="ECO:0000259" key="1">
    <source>
        <dbReference type="SMART" id="SM00953"/>
    </source>
</evidence>
<dbReference type="InterPro" id="IPR014914">
    <property type="entry name" value="RES_dom"/>
</dbReference>
<evidence type="ECO:0000313" key="2">
    <source>
        <dbReference type="EMBL" id="AMP98686.1"/>
    </source>
</evidence>
<name>A0A127VBE8_9SPHI</name>
<proteinExistence type="predicted"/>
<feature type="domain" description="RES" evidence="1">
    <location>
        <begin position="171"/>
        <end position="326"/>
    </location>
</feature>
<dbReference type="SMART" id="SM00953">
    <property type="entry name" value="RES"/>
    <property type="match status" value="1"/>
</dbReference>
<reference evidence="2 3" key="1">
    <citation type="submission" date="2016-03" db="EMBL/GenBank/DDBJ databases">
        <title>Complete genome sequence of Pedobacter cryoconitis PAMC 27485.</title>
        <authorList>
            <person name="Lee J."/>
            <person name="Kim O.-S."/>
        </authorList>
    </citation>
    <scope>NUCLEOTIDE SEQUENCE [LARGE SCALE GENOMIC DNA]</scope>
    <source>
        <strain evidence="2 3">PAMC 27485</strain>
    </source>
</reference>
<dbReference type="AlphaFoldDB" id="A0A127VBE8"/>
<gene>
    <name evidence="2" type="ORF">AY601_1774</name>
</gene>